<feature type="transmembrane region" description="Helical" evidence="8">
    <location>
        <begin position="1571"/>
        <end position="1591"/>
    </location>
</feature>
<dbReference type="NCBIfam" id="TIGR01494">
    <property type="entry name" value="ATPase_P-type"/>
    <property type="match status" value="1"/>
</dbReference>
<feature type="region of interest" description="Disordered" evidence="7">
    <location>
        <begin position="519"/>
        <end position="658"/>
    </location>
</feature>
<dbReference type="EMBL" id="JARBJD010000094">
    <property type="protein sequence ID" value="KAK2953220.1"/>
    <property type="molecule type" value="Genomic_DNA"/>
</dbReference>
<feature type="compositionally biased region" description="Acidic residues" evidence="7">
    <location>
        <begin position="959"/>
        <end position="977"/>
    </location>
</feature>
<protein>
    <submittedName>
        <fullName evidence="11">Phospholipid-transporting P-type ATPase</fullName>
    </submittedName>
</protein>
<keyword evidence="6 8" id="KW-0472">Membrane</keyword>
<evidence type="ECO:0000256" key="8">
    <source>
        <dbReference type="SAM" id="Phobius"/>
    </source>
</evidence>
<evidence type="ECO:0000256" key="3">
    <source>
        <dbReference type="ARBA" id="ARBA00022723"/>
    </source>
</evidence>
<comment type="subcellular location">
    <subcellularLocation>
        <location evidence="1">Membrane</location>
        <topology evidence="1">Multi-pass membrane protein</topology>
    </subcellularLocation>
</comment>
<feature type="compositionally biased region" description="Polar residues" evidence="7">
    <location>
        <begin position="1010"/>
        <end position="1029"/>
    </location>
</feature>
<dbReference type="Gene3D" id="1.20.1110.10">
    <property type="entry name" value="Calcium-transporting ATPase, transmembrane domain"/>
    <property type="match status" value="1"/>
</dbReference>
<dbReference type="Gene3D" id="2.70.150.10">
    <property type="entry name" value="Calcium-transporting ATPase, cytoplasmic transduction domain A"/>
    <property type="match status" value="2"/>
</dbReference>
<dbReference type="InterPro" id="IPR018303">
    <property type="entry name" value="ATPase_P-typ_P_site"/>
</dbReference>
<evidence type="ECO:0000313" key="12">
    <source>
        <dbReference type="Proteomes" id="UP001281761"/>
    </source>
</evidence>
<dbReference type="SUPFAM" id="SSF81660">
    <property type="entry name" value="Metal cation-transporting ATPase, ATP-binding domain N"/>
    <property type="match status" value="1"/>
</dbReference>
<reference evidence="11 12" key="1">
    <citation type="journal article" date="2022" name="bioRxiv">
        <title>Genomics of Preaxostyla Flagellates Illuminates Evolutionary Transitions and the Path Towards Mitochondrial Loss.</title>
        <authorList>
            <person name="Novak L.V.F."/>
            <person name="Treitli S.C."/>
            <person name="Pyrih J."/>
            <person name="Halakuc P."/>
            <person name="Pipaliya S.V."/>
            <person name="Vacek V."/>
            <person name="Brzon O."/>
            <person name="Soukal P."/>
            <person name="Eme L."/>
            <person name="Dacks J.B."/>
            <person name="Karnkowska A."/>
            <person name="Elias M."/>
            <person name="Hampl V."/>
        </authorList>
    </citation>
    <scope>NUCLEOTIDE SEQUENCE [LARGE SCALE GENOMIC DNA]</scope>
    <source>
        <strain evidence="11">NAU3</strain>
        <tissue evidence="11">Gut</tissue>
    </source>
</reference>
<feature type="transmembrane region" description="Helical" evidence="8">
    <location>
        <begin position="1598"/>
        <end position="1618"/>
    </location>
</feature>
<dbReference type="Gene3D" id="3.40.50.1000">
    <property type="entry name" value="HAD superfamily/HAD-like"/>
    <property type="match status" value="2"/>
</dbReference>
<keyword evidence="5 8" id="KW-1133">Transmembrane helix</keyword>
<feature type="compositionally biased region" description="Low complexity" evidence="7">
    <location>
        <begin position="784"/>
        <end position="794"/>
    </location>
</feature>
<evidence type="ECO:0000256" key="5">
    <source>
        <dbReference type="ARBA" id="ARBA00022989"/>
    </source>
</evidence>
<keyword evidence="3" id="KW-0479">Metal-binding</keyword>
<feature type="compositionally biased region" description="Polar residues" evidence="7">
    <location>
        <begin position="936"/>
        <end position="948"/>
    </location>
</feature>
<evidence type="ECO:0000259" key="10">
    <source>
        <dbReference type="Pfam" id="PF16212"/>
    </source>
</evidence>
<accession>A0ABQ9XPU8</accession>
<evidence type="ECO:0000256" key="4">
    <source>
        <dbReference type="ARBA" id="ARBA00022842"/>
    </source>
</evidence>
<feature type="region of interest" description="Disordered" evidence="7">
    <location>
        <begin position="128"/>
        <end position="149"/>
    </location>
</feature>
<dbReference type="Gene3D" id="3.40.1110.10">
    <property type="entry name" value="Calcium-transporting ATPase, cytoplasmic domain N"/>
    <property type="match status" value="2"/>
</dbReference>
<sequence>MVIALLPATSIANPVTAVIPVIFIFTVTMIREGFEDYRRHRADRKINEALVRVFDGNEFKDIFRKDIKVGDFVIFRKDEEIGCDGIVLSTSDTTGISYVNTMNLDGETNMKLKRSAHAVFKAFGALQLTQKPPSPKPNPLETETTENGAPHQEEMRAIVGAGTPGVGDPSLDQENLWEMDNSNKVLDEEKIAEMLKTLKGEIVCQPPNRHIHEFSGRYTITPDEGSETVEMPNLAPVTPAISRFASMSTTPDFRSHTSMSNNSGPQTLSLSNFILRGCYLKNIDYLLCVAVYTGADTKMQMNIRKTTTKTSTFSSRVNIAVGFQFTIMVIQTLIGSIINVSSAVSMKDDHPYLFLAPQNFGTYFVALLTCFGVNAFFIPVSLFVTIEICRVLQSALIHADKKMRDESRGDDGKTDCRTSSLHEELGLIKHIFTDKTGTLTKNKMTLRAVSIGKTQFLFDVSPPDMRDNDNSRPVTELVNRFNRIFASFLNTPTVSSLPTSYSRSANENSPSLAPVMFNELQKSSPPTPASHQSSPPTSAQELSLSTPRAPPPPLPPHFGLVPIPDPSQSRTHSPHTKPTPPTPTIHSHALRTPTLSQSQSTTSHSEVDPETAYSIFFNKPQPRELSQSQPQLSPPDKLLYRRPPTSPAVPKPASRLNTVTPMTSAITPSFSSFGLPTMTTNSLKVGSEEFRIFHVICALLLCHEALPEMNNDESRMKTLRRTKRKGLAGLLQKVVRRPNEKRRKSTNLDHSVSDNHRERLQSTPLSPAPTTPFNRQDLRTPINPTQTPLTIGTTGDTTLKYQSTSPDDIAFLTALSSYGLVFAQRSHRSMDVFVQNIPCQFRILAFLPFTSTRRRMSVLVEFPDKTVRLYTKGADSTVISMCQSKEESVKEEWEGLDEADADSDGDVFDIERERDTQPTLRQKSNYFLSSPPHSPIRNQTNVFSSPFSSVIGPIREIEENGDEKTEEAEKDEGEQEKDEGAKEEIEQTTTIELEIPKFLPKARTEELKTSTEQPSLSNPFSESGVTTNELSSLHTSPTLPTSPSQLLANTNHTSLIQHTQSLSSPVGDLKSSSFLPELDTQECDLDPAPIITSLDAFSADGLRTLAIATRELTKLETDAFKALYEQAQLSITERDKAEEEAFQSIETGMMLIGGTAVEDELQDDCPETIQFLRECNIKIWVLTGDKVDTAVNIAFSTKLFGPDTTPLYLTTAIVNEMNQRYREVLTNHYSERGKTGDLEKEMLEDVVGLLLADLQKYKIEIKKEKPKPNTLKQIKKAIMYPFHACSSSIREARHKKDLEALDQARQHLEELETKFGHQNDSKPKNGVEKSHFGIVVDGQTLQIILSSSYLIRSFMTLCTDTVGVVCCRIAPMQKALVVRMVQTEEPGLVSLAVGDGANDVSMIQEARVGVGVLGKEGTAASRTADYSISQFSFLKRLIVVHGQSNYQRMSEMVKYQLGKNEILMIPVFVRLFFSAFSFPTHYEPWFMTVINLFLLAFPPFFLAILHQHFPQYILEKYPALFRSLQRGHNFNVFSFMKWFICCYIAGIWLGFVTQMMWSYGCVYSNGMTGESFEMTTWQASMVMGFCIQIFLHISSWNLLSLISVLASVAFYFAMMSVFAAGLSETFYLVFMHTLSTPLFWVTFLLGSVPISVVIMVYRWLRREFNPSASDRLHATHHDGCKAIRFSD</sequence>
<dbReference type="Pfam" id="PF00122">
    <property type="entry name" value="E1-E2_ATPase"/>
    <property type="match status" value="1"/>
</dbReference>
<evidence type="ECO:0000256" key="6">
    <source>
        <dbReference type="ARBA" id="ARBA00023136"/>
    </source>
</evidence>
<feature type="transmembrane region" description="Helical" evidence="8">
    <location>
        <begin position="1485"/>
        <end position="1509"/>
    </location>
</feature>
<dbReference type="InterPro" id="IPR023298">
    <property type="entry name" value="ATPase_P-typ_TM_dom_sf"/>
</dbReference>
<feature type="compositionally biased region" description="Polar residues" evidence="7">
    <location>
        <begin position="520"/>
        <end position="543"/>
    </location>
</feature>
<dbReference type="InterPro" id="IPR008250">
    <property type="entry name" value="ATPase_P-typ_transduc_dom_A_sf"/>
</dbReference>
<name>A0ABQ9XPU8_9EUKA</name>
<dbReference type="InterPro" id="IPR023299">
    <property type="entry name" value="ATPase_P-typ_cyto_dom_N"/>
</dbReference>
<feature type="transmembrane region" description="Helical" evidence="8">
    <location>
        <begin position="360"/>
        <end position="384"/>
    </location>
</feature>
<dbReference type="Pfam" id="PF16212">
    <property type="entry name" value="PhoLip_ATPase_C"/>
    <property type="match status" value="1"/>
</dbReference>
<evidence type="ECO:0000256" key="7">
    <source>
        <dbReference type="SAM" id="MobiDB-lite"/>
    </source>
</evidence>
<dbReference type="Pfam" id="PF13246">
    <property type="entry name" value="Cation_ATPase"/>
    <property type="match status" value="1"/>
</dbReference>
<keyword evidence="2 8" id="KW-0812">Transmembrane</keyword>
<comment type="caution">
    <text evidence="11">The sequence shown here is derived from an EMBL/GenBank/DDBJ whole genome shotgun (WGS) entry which is preliminary data.</text>
</comment>
<evidence type="ECO:0000259" key="9">
    <source>
        <dbReference type="Pfam" id="PF00122"/>
    </source>
</evidence>
<feature type="transmembrane region" description="Helical" evidence="8">
    <location>
        <begin position="1638"/>
        <end position="1660"/>
    </location>
</feature>
<feature type="domain" description="P-type ATPase C-terminal" evidence="10">
    <location>
        <begin position="1422"/>
        <end position="1667"/>
    </location>
</feature>
<dbReference type="PANTHER" id="PTHR24092:SF150">
    <property type="entry name" value="PHOSPHOLIPID-TRANSPORTING ATPASE"/>
    <property type="match status" value="1"/>
</dbReference>
<feature type="compositionally biased region" description="Basic residues" evidence="7">
    <location>
        <begin position="734"/>
        <end position="745"/>
    </location>
</feature>
<feature type="compositionally biased region" description="Basic and acidic residues" evidence="7">
    <location>
        <begin position="751"/>
        <end position="760"/>
    </location>
</feature>
<feature type="compositionally biased region" description="Low complexity" evidence="7">
    <location>
        <begin position="1030"/>
        <end position="1046"/>
    </location>
</feature>
<dbReference type="Proteomes" id="UP001281761">
    <property type="component" value="Unassembled WGS sequence"/>
</dbReference>
<dbReference type="SUPFAM" id="SSF81653">
    <property type="entry name" value="Calcium ATPase, transduction domain A"/>
    <property type="match status" value="1"/>
</dbReference>
<keyword evidence="4" id="KW-0460">Magnesium</keyword>
<dbReference type="InterPro" id="IPR036412">
    <property type="entry name" value="HAD-like_sf"/>
</dbReference>
<feature type="transmembrane region" description="Helical" evidence="8">
    <location>
        <begin position="319"/>
        <end position="340"/>
    </location>
</feature>
<feature type="transmembrane region" description="Helical" evidence="8">
    <location>
        <begin position="1530"/>
        <end position="1551"/>
    </location>
</feature>
<evidence type="ECO:0000256" key="2">
    <source>
        <dbReference type="ARBA" id="ARBA00022692"/>
    </source>
</evidence>
<dbReference type="SUPFAM" id="SSF56784">
    <property type="entry name" value="HAD-like"/>
    <property type="match status" value="1"/>
</dbReference>
<feature type="domain" description="P-type ATPase A" evidence="9">
    <location>
        <begin position="49"/>
        <end position="121"/>
    </location>
</feature>
<gene>
    <name evidence="11" type="ORF">BLNAU_11846</name>
</gene>
<dbReference type="PANTHER" id="PTHR24092">
    <property type="entry name" value="PROBABLE PHOSPHOLIPID-TRANSPORTING ATPASE"/>
    <property type="match status" value="1"/>
</dbReference>
<proteinExistence type="predicted"/>
<organism evidence="11 12">
    <name type="scientific">Blattamonas nauphoetae</name>
    <dbReference type="NCBI Taxonomy" id="2049346"/>
    <lineage>
        <taxon>Eukaryota</taxon>
        <taxon>Metamonada</taxon>
        <taxon>Preaxostyla</taxon>
        <taxon>Oxymonadida</taxon>
        <taxon>Blattamonas</taxon>
    </lineage>
</organism>
<feature type="region of interest" description="Disordered" evidence="7">
    <location>
        <begin position="924"/>
        <end position="1046"/>
    </location>
</feature>
<dbReference type="InterPro" id="IPR001757">
    <property type="entry name" value="P_typ_ATPase"/>
</dbReference>
<dbReference type="PROSITE" id="PS00154">
    <property type="entry name" value="ATPASE_E1_E2"/>
    <property type="match status" value="1"/>
</dbReference>
<evidence type="ECO:0000256" key="1">
    <source>
        <dbReference type="ARBA" id="ARBA00004141"/>
    </source>
</evidence>
<dbReference type="InterPro" id="IPR032630">
    <property type="entry name" value="P_typ_ATPase_c"/>
</dbReference>
<evidence type="ECO:0000313" key="11">
    <source>
        <dbReference type="EMBL" id="KAK2953220.1"/>
    </source>
</evidence>
<keyword evidence="12" id="KW-1185">Reference proteome</keyword>
<dbReference type="InterPro" id="IPR023214">
    <property type="entry name" value="HAD_sf"/>
</dbReference>
<dbReference type="SUPFAM" id="SSF81665">
    <property type="entry name" value="Calcium ATPase, transmembrane domain M"/>
    <property type="match status" value="1"/>
</dbReference>
<feature type="region of interest" description="Disordered" evidence="7">
    <location>
        <begin position="726"/>
        <end position="794"/>
    </location>
</feature>
<dbReference type="InterPro" id="IPR059000">
    <property type="entry name" value="ATPase_P-type_domA"/>
</dbReference>